<keyword evidence="2" id="KW-1185">Reference proteome</keyword>
<protein>
    <submittedName>
        <fullName evidence="1">Uncharacterized protein</fullName>
    </submittedName>
</protein>
<evidence type="ECO:0000313" key="2">
    <source>
        <dbReference type="Proteomes" id="UP000537592"/>
    </source>
</evidence>
<reference evidence="1 2" key="1">
    <citation type="submission" date="2020-08" db="EMBL/GenBank/DDBJ databases">
        <title>Genomic Encyclopedia of Type Strains, Phase IV (KMG-IV): sequencing the most valuable type-strain genomes for metagenomic binning, comparative biology and taxonomic classification.</title>
        <authorList>
            <person name="Goeker M."/>
        </authorList>
    </citation>
    <scope>NUCLEOTIDE SEQUENCE [LARGE SCALE GENOMIC DNA]</scope>
    <source>
        <strain evidence="1 2">DSM 28760</strain>
    </source>
</reference>
<dbReference type="AlphaFoldDB" id="A0A7W6EI35"/>
<name>A0A7W6EI35_9HYPH</name>
<dbReference type="RefSeq" id="WP_183753797.1">
    <property type="nucleotide sequence ID" value="NZ_JACICC010000007.1"/>
</dbReference>
<sequence>MAIAVDHLAATIVTIAAPFAPYLVEGGKKFAEKAGESAWEQVQKIWACLTSPRDQNTDPSVQLQMLSANPDSAGYRAVLTEALVKHLTKYPELAPELTRLVAQHPRVQEIVAEGGTIEDVVQKLSGDGRQMIKSMKGGVIKNAHQES</sequence>
<organism evidence="1 2">
    <name type="scientific">Pseudochelatococcus contaminans</name>
    <dbReference type="NCBI Taxonomy" id="1538103"/>
    <lineage>
        <taxon>Bacteria</taxon>
        <taxon>Pseudomonadati</taxon>
        <taxon>Pseudomonadota</taxon>
        <taxon>Alphaproteobacteria</taxon>
        <taxon>Hyphomicrobiales</taxon>
        <taxon>Chelatococcaceae</taxon>
        <taxon>Pseudochelatococcus</taxon>
    </lineage>
</organism>
<dbReference type="Proteomes" id="UP000537592">
    <property type="component" value="Unassembled WGS sequence"/>
</dbReference>
<proteinExistence type="predicted"/>
<accession>A0A7W6EI35</accession>
<comment type="caution">
    <text evidence="1">The sequence shown here is derived from an EMBL/GenBank/DDBJ whole genome shotgun (WGS) entry which is preliminary data.</text>
</comment>
<dbReference type="EMBL" id="JACICC010000007">
    <property type="protein sequence ID" value="MBB3810648.1"/>
    <property type="molecule type" value="Genomic_DNA"/>
</dbReference>
<evidence type="ECO:0000313" key="1">
    <source>
        <dbReference type="EMBL" id="MBB3810648.1"/>
    </source>
</evidence>
<gene>
    <name evidence="1" type="ORF">FHS81_002750</name>
</gene>